<dbReference type="InterPro" id="IPR050932">
    <property type="entry name" value="TM2D1-3-like"/>
</dbReference>
<dbReference type="PANTHER" id="PTHR21016">
    <property type="entry name" value="BETA-AMYLOID BINDING PROTEIN-RELATED"/>
    <property type="match status" value="1"/>
</dbReference>
<dbReference type="OrthoDB" id="2004788at2"/>
<evidence type="ECO:0000256" key="5">
    <source>
        <dbReference type="SAM" id="Phobius"/>
    </source>
</evidence>
<organism evidence="7 8">
    <name type="scientific">Paenibacillus tianmuensis</name>
    <dbReference type="NCBI Taxonomy" id="624147"/>
    <lineage>
        <taxon>Bacteria</taxon>
        <taxon>Bacillati</taxon>
        <taxon>Bacillota</taxon>
        <taxon>Bacilli</taxon>
        <taxon>Bacillales</taxon>
        <taxon>Paenibacillaceae</taxon>
        <taxon>Paenibacillus</taxon>
    </lineage>
</organism>
<dbReference type="AlphaFoldDB" id="A0A1G4RHB3"/>
<name>A0A1G4RHB3_9BACL</name>
<gene>
    <name evidence="7" type="ORF">SAMN04487970_101577</name>
</gene>
<evidence type="ECO:0000313" key="7">
    <source>
        <dbReference type="EMBL" id="SCW56021.1"/>
    </source>
</evidence>
<dbReference type="RefSeq" id="WP_090671738.1">
    <property type="nucleotide sequence ID" value="NZ_FMTT01000015.1"/>
</dbReference>
<evidence type="ECO:0000313" key="8">
    <source>
        <dbReference type="Proteomes" id="UP000198601"/>
    </source>
</evidence>
<sequence>MDYNAPQNQEKSSKSFVSTLLLAIFFGSLGMHRFYAGKVGTAFLMIFTLGGFGIWTLIDFIMICLGRFTDSEGKPIKN</sequence>
<feature type="transmembrane region" description="Helical" evidence="5">
    <location>
        <begin position="42"/>
        <end position="65"/>
    </location>
</feature>
<dbReference type="Pfam" id="PF05154">
    <property type="entry name" value="TM2"/>
    <property type="match status" value="1"/>
</dbReference>
<keyword evidence="4 5" id="KW-0472">Membrane</keyword>
<evidence type="ECO:0000256" key="3">
    <source>
        <dbReference type="ARBA" id="ARBA00022989"/>
    </source>
</evidence>
<dbReference type="GO" id="GO:0016020">
    <property type="term" value="C:membrane"/>
    <property type="evidence" value="ECO:0007669"/>
    <property type="project" value="UniProtKB-SubCell"/>
</dbReference>
<dbReference type="STRING" id="624147.SAMN04487970_101577"/>
<reference evidence="8" key="1">
    <citation type="submission" date="2016-10" db="EMBL/GenBank/DDBJ databases">
        <authorList>
            <person name="Varghese N."/>
            <person name="Submissions S."/>
        </authorList>
    </citation>
    <scope>NUCLEOTIDE SEQUENCE [LARGE SCALE GENOMIC DNA]</scope>
    <source>
        <strain evidence="8">CGMCC 1.8946</strain>
    </source>
</reference>
<protein>
    <submittedName>
        <fullName evidence="7">TM2 domain-containing protein</fullName>
    </submittedName>
</protein>
<dbReference type="PANTHER" id="PTHR21016:SF25">
    <property type="entry name" value="TM2 DOMAIN-CONTAINING PROTEIN DDB_G0277895-RELATED"/>
    <property type="match status" value="1"/>
</dbReference>
<dbReference type="InterPro" id="IPR007829">
    <property type="entry name" value="TM2"/>
</dbReference>
<dbReference type="EMBL" id="FMTT01000015">
    <property type="protein sequence ID" value="SCW56021.1"/>
    <property type="molecule type" value="Genomic_DNA"/>
</dbReference>
<feature type="domain" description="TM2" evidence="6">
    <location>
        <begin position="13"/>
        <end position="61"/>
    </location>
</feature>
<comment type="subcellular location">
    <subcellularLocation>
        <location evidence="1">Membrane</location>
        <topology evidence="1">Multi-pass membrane protein</topology>
    </subcellularLocation>
</comment>
<evidence type="ECO:0000259" key="6">
    <source>
        <dbReference type="Pfam" id="PF05154"/>
    </source>
</evidence>
<evidence type="ECO:0000256" key="2">
    <source>
        <dbReference type="ARBA" id="ARBA00022692"/>
    </source>
</evidence>
<dbReference type="Proteomes" id="UP000198601">
    <property type="component" value="Unassembled WGS sequence"/>
</dbReference>
<keyword evidence="8" id="KW-1185">Reference proteome</keyword>
<proteinExistence type="predicted"/>
<feature type="transmembrane region" description="Helical" evidence="5">
    <location>
        <begin position="16"/>
        <end position="36"/>
    </location>
</feature>
<keyword evidence="3 5" id="KW-1133">Transmembrane helix</keyword>
<accession>A0A1G4RHB3</accession>
<keyword evidence="2 5" id="KW-0812">Transmembrane</keyword>
<evidence type="ECO:0000256" key="1">
    <source>
        <dbReference type="ARBA" id="ARBA00004141"/>
    </source>
</evidence>
<evidence type="ECO:0000256" key="4">
    <source>
        <dbReference type="ARBA" id="ARBA00023136"/>
    </source>
</evidence>